<dbReference type="Pfam" id="PF05178">
    <property type="entry name" value="Kri1"/>
    <property type="match status" value="1"/>
</dbReference>
<feature type="compositionally biased region" description="Low complexity" evidence="2">
    <location>
        <begin position="129"/>
        <end position="147"/>
    </location>
</feature>
<feature type="non-terminal residue" evidence="4">
    <location>
        <position position="1"/>
    </location>
</feature>
<feature type="compositionally biased region" description="Basic residues" evidence="2">
    <location>
        <begin position="489"/>
        <end position="498"/>
    </location>
</feature>
<dbReference type="EMBL" id="JAKELL010000008">
    <property type="protein sequence ID" value="KAH8996823.1"/>
    <property type="molecule type" value="Genomic_DNA"/>
</dbReference>
<feature type="region of interest" description="Disordered" evidence="2">
    <location>
        <begin position="33"/>
        <end position="72"/>
    </location>
</feature>
<feature type="domain" description="Kri1-like C-terminal" evidence="3">
    <location>
        <begin position="541"/>
        <end position="622"/>
    </location>
</feature>
<reference evidence="4" key="1">
    <citation type="submission" date="2022-01" db="EMBL/GenBank/DDBJ databases">
        <title>Comparative genomics reveals a dynamic genome evolution in the ectomycorrhizal milk-cap (Lactarius) mushrooms.</title>
        <authorList>
            <consortium name="DOE Joint Genome Institute"/>
            <person name="Lebreton A."/>
            <person name="Tang N."/>
            <person name="Kuo A."/>
            <person name="LaButti K."/>
            <person name="Drula E."/>
            <person name="Barry K."/>
            <person name="Clum A."/>
            <person name="Lipzen A."/>
            <person name="Mousain D."/>
            <person name="Ng V."/>
            <person name="Wang R."/>
            <person name="Wang X."/>
            <person name="Dai Y."/>
            <person name="Henrissat B."/>
            <person name="Grigoriev I.V."/>
            <person name="Guerin-Laguette A."/>
            <person name="Yu F."/>
            <person name="Martin F.M."/>
        </authorList>
    </citation>
    <scope>NUCLEOTIDE SEQUENCE</scope>
    <source>
        <strain evidence="4">QP</strain>
    </source>
</reference>
<name>A0AAD4LM89_9AGAM</name>
<feature type="non-terminal residue" evidence="4">
    <location>
        <position position="657"/>
    </location>
</feature>
<dbReference type="Pfam" id="PF12936">
    <property type="entry name" value="Kri1_C"/>
    <property type="match status" value="1"/>
</dbReference>
<feature type="region of interest" description="Disordered" evidence="2">
    <location>
        <begin position="359"/>
        <end position="390"/>
    </location>
</feature>
<dbReference type="GO" id="GO:0030686">
    <property type="term" value="C:90S preribosome"/>
    <property type="evidence" value="ECO:0007669"/>
    <property type="project" value="TreeGrafter"/>
</dbReference>
<evidence type="ECO:0000256" key="1">
    <source>
        <dbReference type="ARBA" id="ARBA00007473"/>
    </source>
</evidence>
<accession>A0AAD4LM89</accession>
<comment type="similarity">
    <text evidence="1">Belongs to the KRI1 family.</text>
</comment>
<feature type="compositionally biased region" description="Basic residues" evidence="2">
    <location>
        <begin position="642"/>
        <end position="651"/>
    </location>
</feature>
<feature type="compositionally biased region" description="Acidic residues" evidence="2">
    <location>
        <begin position="42"/>
        <end position="66"/>
    </location>
</feature>
<feature type="region of interest" description="Disordered" evidence="2">
    <location>
        <begin position="620"/>
        <end position="657"/>
    </location>
</feature>
<feature type="compositionally biased region" description="Basic and acidic residues" evidence="2">
    <location>
        <begin position="454"/>
        <end position="479"/>
    </location>
</feature>
<gene>
    <name evidence="4" type="ORF">EDB92DRAFT_1771200</name>
</gene>
<sequence length="657" mass="74462">SSSEDENDVHQFTINEHYAKAFQYHKEREELAKLKEKYGSDADTDDLSSDGSDSESNESEDEDGEELTPALDAAILRTLARIKAQDPGIYDASRNVFEEEHSKSGTLPSPTRRKKKTKGDKPLTLPEQRLAAALDASSSSSSSRSASPQLPTHTEEQAALRAETIAAFHAGTAADGEIAEREEGGLFTLREKARDEVEREEAEYRAYLEREVGPLEKILDLGEEGKTEDEVRQEEDAHLAEAETGKKKKKKGRKSAEERKETDQEFLINYILNRGWVDRSARRLPTYKEITAQASSSKDPGPSVVHTGAEVDVGNDDLLEEDDDEFDEVAEHFESSYNFRFEEPDAAHIQSFPRAVETVRRTTEHAERRRAARERRLERKEAEKAQRREEVKRLKGLKTRELEGKLERIGKEGGWVRSRALQALDLDGDWDATAHDRQMAAMLVETDGAGANGDDEKPTWDDDIDIDHIAPRSEDEARRPSTSLDVKERKKAKKKEKKKARDVDVDGVDVDEMDADALEDGGNKWDEVEWDGTEDMRKRVLDQYMEELYELEFNDMVAGMPTRFRYNTAAKSSYGLTPTEILLADDKDLNEYVGLKKLAPYRKQRDTWDAKRGERLGEFKKKLSGRAGGVGVDLNESEHPNKAKKRKGKKERMREKA</sequence>
<dbReference type="InterPro" id="IPR024626">
    <property type="entry name" value="Kri1-like_C"/>
</dbReference>
<feature type="compositionally biased region" description="Basic and acidic residues" evidence="2">
    <location>
        <begin position="219"/>
        <end position="245"/>
    </location>
</feature>
<dbReference type="GO" id="GO:0000447">
    <property type="term" value="P:endonucleolytic cleavage in ITS1 to separate SSU-rRNA from 5.8S rRNA and LSU-rRNA from tricistronic rRNA transcript (SSU-rRNA, 5.8S rRNA, LSU-rRNA)"/>
    <property type="evidence" value="ECO:0007669"/>
    <property type="project" value="TreeGrafter"/>
</dbReference>
<evidence type="ECO:0000313" key="5">
    <source>
        <dbReference type="Proteomes" id="UP001201163"/>
    </source>
</evidence>
<evidence type="ECO:0000259" key="3">
    <source>
        <dbReference type="Pfam" id="PF12936"/>
    </source>
</evidence>
<dbReference type="InterPro" id="IPR018034">
    <property type="entry name" value="Kri1"/>
</dbReference>
<dbReference type="PANTHER" id="PTHR14490:SF5">
    <property type="entry name" value="PROTEIN KRI1 HOMOLOG"/>
    <property type="match status" value="1"/>
</dbReference>
<feature type="region of interest" description="Disordered" evidence="2">
    <location>
        <begin position="448"/>
        <end position="500"/>
    </location>
</feature>
<dbReference type="GO" id="GO:0005730">
    <property type="term" value="C:nucleolus"/>
    <property type="evidence" value="ECO:0007669"/>
    <property type="project" value="TreeGrafter"/>
</dbReference>
<feature type="region of interest" description="Disordered" evidence="2">
    <location>
        <begin position="219"/>
        <end position="261"/>
    </location>
</feature>
<evidence type="ECO:0000256" key="2">
    <source>
        <dbReference type="SAM" id="MobiDB-lite"/>
    </source>
</evidence>
<organism evidence="4 5">
    <name type="scientific">Lactarius akahatsu</name>
    <dbReference type="NCBI Taxonomy" id="416441"/>
    <lineage>
        <taxon>Eukaryota</taxon>
        <taxon>Fungi</taxon>
        <taxon>Dikarya</taxon>
        <taxon>Basidiomycota</taxon>
        <taxon>Agaricomycotina</taxon>
        <taxon>Agaricomycetes</taxon>
        <taxon>Russulales</taxon>
        <taxon>Russulaceae</taxon>
        <taxon>Lactarius</taxon>
    </lineage>
</organism>
<dbReference type="PANTHER" id="PTHR14490">
    <property type="entry name" value="ZINC FINGER, ZZ TYPE"/>
    <property type="match status" value="1"/>
</dbReference>
<evidence type="ECO:0000313" key="4">
    <source>
        <dbReference type="EMBL" id="KAH8996823.1"/>
    </source>
</evidence>
<dbReference type="Proteomes" id="UP001201163">
    <property type="component" value="Unassembled WGS sequence"/>
</dbReference>
<proteinExistence type="inferred from homology"/>
<feature type="region of interest" description="Disordered" evidence="2">
    <location>
        <begin position="94"/>
        <end position="157"/>
    </location>
</feature>
<keyword evidence="5" id="KW-1185">Reference proteome</keyword>
<dbReference type="AlphaFoldDB" id="A0AAD4LM89"/>
<protein>
    <submittedName>
        <fullName evidence="4">Krr1-domain-containing protein</fullName>
    </submittedName>
</protein>
<feature type="region of interest" description="Disordered" evidence="2">
    <location>
        <begin position="289"/>
        <end position="316"/>
    </location>
</feature>
<comment type="caution">
    <text evidence="4">The sequence shown here is derived from an EMBL/GenBank/DDBJ whole genome shotgun (WGS) entry which is preliminary data.</text>
</comment>